<evidence type="ECO:0000313" key="2">
    <source>
        <dbReference type="WBParaSite" id="L893_g17417.t1"/>
    </source>
</evidence>
<reference evidence="2" key="1">
    <citation type="submission" date="2016-11" db="UniProtKB">
        <authorList>
            <consortium name="WormBaseParasite"/>
        </authorList>
    </citation>
    <scope>IDENTIFICATION</scope>
</reference>
<keyword evidence="1" id="KW-1185">Reference proteome</keyword>
<proteinExistence type="predicted"/>
<name>A0A1I7YL08_9BILA</name>
<sequence length="162" mass="17761">MSSSRCHFDMYPWLRMRLHFLYRNTLRWSIVVASMVFINQVSCCMPTQPSQPPTTTPPPNCCPALNQSVSQQFADGVLTFTYNNPTCRTQVFMTCTNPVPQINLVAAIVLNNSTFLAQAANQVNATASCVNGAFTVTGNSSQSIVVQNLFCIVADTTTPGKK</sequence>
<dbReference type="WBParaSite" id="L893_g17417.t1">
    <property type="protein sequence ID" value="L893_g17417.t1"/>
    <property type="gene ID" value="L893_g17417"/>
</dbReference>
<accession>A0A1I7YL08</accession>
<organism evidence="1 2">
    <name type="scientific">Steinernema glaseri</name>
    <dbReference type="NCBI Taxonomy" id="37863"/>
    <lineage>
        <taxon>Eukaryota</taxon>
        <taxon>Metazoa</taxon>
        <taxon>Ecdysozoa</taxon>
        <taxon>Nematoda</taxon>
        <taxon>Chromadorea</taxon>
        <taxon>Rhabditida</taxon>
        <taxon>Tylenchina</taxon>
        <taxon>Panagrolaimomorpha</taxon>
        <taxon>Strongyloidoidea</taxon>
        <taxon>Steinernematidae</taxon>
        <taxon>Steinernema</taxon>
    </lineage>
</organism>
<dbReference type="Proteomes" id="UP000095287">
    <property type="component" value="Unplaced"/>
</dbReference>
<protein>
    <submittedName>
        <fullName evidence="2">C6 domain-containing protein</fullName>
    </submittedName>
</protein>
<evidence type="ECO:0000313" key="1">
    <source>
        <dbReference type="Proteomes" id="UP000095287"/>
    </source>
</evidence>
<dbReference type="AlphaFoldDB" id="A0A1I7YL08"/>